<sequence length="457" mass="54498">MIKILTIIFIFNTLLFANKEVYNNIIKNYEPKKMSNIELSEEQLNQLCGEKHFSTECEIISLSIDNETTKKRIVYILEEITKKYKLDEKLAINLNTKFMNYIEENQKIDNIVSFCNSSLCSLKSIQSGLESFESALKFVLNNKIIKSDNKELSSYFSLNDIDNLYLDNYNFIVNTKKGAEIEKPLIFKNDFLQIEKLWNQYELSLKKFLEKTSKFDLEWIRVFYEIKYNYSIRLKEYFQEINSQNKSNEIYERYAILELEKYSKNNKFFDNIDNNDLNHNLEKKYNLSENEVLLLYSSYNKFNCHICVPKMSWFYLKNENNKWKIKKSIINKETQLGTWGSFVVPRLIKPKKDLFVFKYDFTYVNQGFSEDFVTLELFNNGKFEEIFHNEFGLNDAGAYDTIKNDWGSRIDFVNSKNEIPNLLIEKIGLKNSRIFYDKKIYIFNKGKYKLIKEKGKI</sequence>
<evidence type="ECO:0000313" key="1">
    <source>
        <dbReference type="EMBL" id="QKF76357.1"/>
    </source>
</evidence>
<protein>
    <submittedName>
        <fullName evidence="1">Uncharacterized protein</fullName>
    </submittedName>
</protein>
<keyword evidence="2" id="KW-1185">Reference proteome</keyword>
<evidence type="ECO:0000313" key="2">
    <source>
        <dbReference type="Proteomes" id="UP000503313"/>
    </source>
</evidence>
<reference evidence="1 2" key="1">
    <citation type="submission" date="2020-05" db="EMBL/GenBank/DDBJ databases">
        <title>Complete genome sequencing of Campylobacter and Arcobacter type strains.</title>
        <authorList>
            <person name="Miller W.G."/>
            <person name="Yee E."/>
        </authorList>
    </citation>
    <scope>NUCLEOTIDE SEQUENCE [LARGE SCALE GENOMIC DNA]</scope>
    <source>
        <strain evidence="1 2">LMG 25694</strain>
    </source>
</reference>
<proteinExistence type="predicted"/>
<dbReference type="EMBL" id="CP053835">
    <property type="protein sequence ID" value="QKF76357.1"/>
    <property type="molecule type" value="Genomic_DNA"/>
</dbReference>
<gene>
    <name evidence="1" type="ORF">ADFLV_0294</name>
</gene>
<dbReference type="Proteomes" id="UP000503313">
    <property type="component" value="Chromosome"/>
</dbReference>
<organism evidence="1 2">
    <name type="scientific">Arcobacter defluvii</name>
    <dbReference type="NCBI Taxonomy" id="873191"/>
    <lineage>
        <taxon>Bacteria</taxon>
        <taxon>Pseudomonadati</taxon>
        <taxon>Campylobacterota</taxon>
        <taxon>Epsilonproteobacteria</taxon>
        <taxon>Campylobacterales</taxon>
        <taxon>Arcobacteraceae</taxon>
        <taxon>Arcobacter</taxon>
    </lineage>
</organism>
<dbReference type="RefSeq" id="WP_129012153.1">
    <property type="nucleotide sequence ID" value="NZ_CP053835.1"/>
</dbReference>
<name>A0AAE7E5I0_9BACT</name>
<dbReference type="AlphaFoldDB" id="A0AAE7E5I0"/>
<dbReference type="KEGG" id="adz:ADFLV_0294"/>
<accession>A0AAE7E5I0</accession>